<dbReference type="Gene3D" id="3.40.50.1820">
    <property type="entry name" value="alpha/beta hydrolase"/>
    <property type="match status" value="1"/>
</dbReference>
<dbReference type="EMBL" id="JFHU01000044">
    <property type="protein sequence ID" value="EXX91020.1"/>
    <property type="molecule type" value="Genomic_DNA"/>
</dbReference>
<keyword evidence="3" id="KW-1185">Reference proteome</keyword>
<gene>
    <name evidence="2" type="ORF">BG53_12435</name>
</gene>
<evidence type="ECO:0000256" key="1">
    <source>
        <dbReference type="SAM" id="Phobius"/>
    </source>
</evidence>
<evidence type="ECO:0000313" key="3">
    <source>
        <dbReference type="Proteomes" id="UP000053750"/>
    </source>
</evidence>
<keyword evidence="1" id="KW-0812">Transmembrane</keyword>
<comment type="caution">
    <text evidence="2">The sequence shown here is derived from an EMBL/GenBank/DDBJ whole genome shotgun (WGS) entry which is preliminary data.</text>
</comment>
<evidence type="ECO:0000313" key="2">
    <source>
        <dbReference type="EMBL" id="EXX91020.1"/>
    </source>
</evidence>
<feature type="transmembrane region" description="Helical" evidence="1">
    <location>
        <begin position="123"/>
        <end position="146"/>
    </location>
</feature>
<evidence type="ECO:0008006" key="4">
    <source>
        <dbReference type="Google" id="ProtNLM"/>
    </source>
</evidence>
<dbReference type="OrthoDB" id="9808543at2"/>
<keyword evidence="1" id="KW-0472">Membrane</keyword>
<organism evidence="2 3">
    <name type="scientific">Paenibacillus darwinianus</name>
    <dbReference type="NCBI Taxonomy" id="1380763"/>
    <lineage>
        <taxon>Bacteria</taxon>
        <taxon>Bacillati</taxon>
        <taxon>Bacillota</taxon>
        <taxon>Bacilli</taxon>
        <taxon>Bacillales</taxon>
        <taxon>Paenibacillaceae</taxon>
        <taxon>Paenibacillus</taxon>
    </lineage>
</organism>
<feature type="transmembrane region" description="Helical" evidence="1">
    <location>
        <begin position="67"/>
        <end position="92"/>
    </location>
</feature>
<dbReference type="RefSeq" id="WP_051587982.1">
    <property type="nucleotide sequence ID" value="NZ_KK082215.1"/>
</dbReference>
<dbReference type="SUPFAM" id="SSF53474">
    <property type="entry name" value="alpha/beta-Hydrolases"/>
    <property type="match status" value="1"/>
</dbReference>
<protein>
    <recommendedName>
        <fullName evidence="4">Alpha/beta hydrolase</fullName>
    </recommendedName>
</protein>
<keyword evidence="1" id="KW-1133">Transmembrane helix</keyword>
<feature type="transmembrane region" description="Helical" evidence="1">
    <location>
        <begin position="158"/>
        <end position="175"/>
    </location>
</feature>
<name>A0A9W5S321_9BACL</name>
<proteinExistence type="predicted"/>
<dbReference type="InterPro" id="IPR017395">
    <property type="entry name" value="Chlorophyllase-like"/>
</dbReference>
<dbReference type="PANTHER" id="PTHR33428:SF2">
    <property type="entry name" value="CHLOROPHYLLASE-2"/>
    <property type="match status" value="1"/>
</dbReference>
<dbReference type="AlphaFoldDB" id="A0A9W5S321"/>
<dbReference type="Pfam" id="PF07224">
    <property type="entry name" value="Chlorophyllase"/>
    <property type="match status" value="1"/>
</dbReference>
<feature type="transmembrane region" description="Helical" evidence="1">
    <location>
        <begin position="33"/>
        <end position="55"/>
    </location>
</feature>
<dbReference type="InterPro" id="IPR029058">
    <property type="entry name" value="AB_hydrolase_fold"/>
</dbReference>
<dbReference type="Proteomes" id="UP000053750">
    <property type="component" value="Unassembled WGS sequence"/>
</dbReference>
<dbReference type="GO" id="GO:0047746">
    <property type="term" value="F:chlorophyllase activity"/>
    <property type="evidence" value="ECO:0007669"/>
    <property type="project" value="TreeGrafter"/>
</dbReference>
<dbReference type="PANTHER" id="PTHR33428">
    <property type="entry name" value="CHLOROPHYLLASE-2, CHLOROPLASTIC"/>
    <property type="match status" value="1"/>
</dbReference>
<sequence length="754" mass="82558">MMPEPLLTKPGRRRTVADYVAARVAVTFRNDTAIWRAGSWGIGAAMSGLLILTALGVPTGLGFIVDVAAAIALGVAGLLLGAVLIAVVLSLASIPAPRLFAGCWLIAGAETYAILYFADMDVWLSAVMAGLYVSVGAIAGMIIGFLLRRRLHPLTRTAVLAGAAAFFTAILYWRFDGSAGDSAMRDGAADIAVPLLNAADPGLPGDYAYTAFTYGSGTDKRRKEFAQDARLVTKPVNASGYITRWSKLRTRYWGFDQRALPLNGRVWMPEGDGPHPIALIVHGNHLMEDWSDNGYAYLGELLASRGIIAVSVDQNFLNYSVWSGIPDQDMKMRAWVLLKHLQQIMTFNLQSGNPFSAKVDFGKVALVGHSRGGQAAAMAADRDRWFGGDQTLTGLDQVRIEAVVAIAPTDRTVDKQSAFLRDVYYLTLQGARDADVTNFYGDQQYTRSSFSAGTGRFKASVYIPDANHSRFNTTWGTYDLSMPGGILLNVRELMDREMQLDLAKTYISAFLELALNRRDEYTGLFEDERTARNWFRAPGLITRYESGRIKVISRFEQPSVRVLNTGVTAGSSGMERWAHEDALNRDSRRKGTDGLTLQWDGTGAAAYRISFDRRYWNAAGGADVSELAFSLANLGWDLRADPDADTPAIAPPSIDIELEGEDGATVRLPLSRFEAVRPLPHIAFTVHPLLERQFEEGKFKNAVEPVFQTFIVPLDAFVQVNDTLLDGGLRSVIFRMKGGPGKIMLDDIGFYPAS</sequence>
<reference evidence="2 3" key="1">
    <citation type="submission" date="2014-02" db="EMBL/GenBank/DDBJ databases">
        <title>Genome sequence of Paenibacillus darwinianus reveals adaptive mechanisms for survival in Antarctic soils.</title>
        <authorList>
            <person name="Dsouza M."/>
            <person name="Taylor M.W."/>
            <person name="Turner S.J."/>
            <person name="Aislabie J."/>
        </authorList>
    </citation>
    <scope>NUCLEOTIDE SEQUENCE [LARGE SCALE GENOMIC DNA]</scope>
    <source>
        <strain evidence="2 3">CE1</strain>
    </source>
</reference>
<accession>A0A9W5S321</accession>
<dbReference type="GO" id="GO:0015996">
    <property type="term" value="P:chlorophyll catabolic process"/>
    <property type="evidence" value="ECO:0007669"/>
    <property type="project" value="TreeGrafter"/>
</dbReference>
<feature type="transmembrane region" description="Helical" evidence="1">
    <location>
        <begin position="99"/>
        <end position="117"/>
    </location>
</feature>